<dbReference type="Pfam" id="PF14384">
    <property type="entry name" value="BrnA_antitoxin"/>
    <property type="match status" value="1"/>
</dbReference>
<proteinExistence type="predicted"/>
<evidence type="ECO:0000313" key="1">
    <source>
        <dbReference type="EMBL" id="EYC50761.1"/>
    </source>
</evidence>
<name>A0A016XFZ0_9BURK</name>
<gene>
    <name evidence="1" type="ORF">AZ34_06555</name>
</gene>
<reference evidence="1 2" key="1">
    <citation type="submission" date="2014-02" db="EMBL/GenBank/DDBJ databases">
        <title>Draft Genome of Hylemonella gracilis isolated from the Niagara River.</title>
        <authorList>
            <person name="Pawlowski D.R."/>
            <person name="Koudelka G.B."/>
        </authorList>
    </citation>
    <scope>NUCLEOTIDE SEQUENCE [LARGE SCALE GENOMIC DNA]</scope>
    <source>
        <strain evidence="1 2">Niagara R</strain>
    </source>
</reference>
<accession>A0A016XFZ0</accession>
<dbReference type="RefSeq" id="WP_035606090.1">
    <property type="nucleotide sequence ID" value="NZ_JEMG01000001.1"/>
</dbReference>
<dbReference type="eggNOG" id="COG3514">
    <property type="taxonomic scope" value="Bacteria"/>
</dbReference>
<dbReference type="STRING" id="1458275.AZ34_06555"/>
<comment type="caution">
    <text evidence="1">The sequence shown here is derived from an EMBL/GenBank/DDBJ whole genome shotgun (WGS) entry which is preliminary data.</text>
</comment>
<dbReference type="EMBL" id="JEMG01000001">
    <property type="protein sequence ID" value="EYC50761.1"/>
    <property type="molecule type" value="Genomic_DNA"/>
</dbReference>
<dbReference type="AlphaFoldDB" id="A0A016XFZ0"/>
<protein>
    <recommendedName>
        <fullName evidence="3">BrnA antitoxin family protein</fullName>
    </recommendedName>
</protein>
<sequence>MSKISKRPAIVMPTVAEDKAITAAAKADPDARPLTPKQLQAMVPMKAVRGRPKSENKKLLVSIRYSPEVVAYFKSTGEGWQSRMDGVLQQYVARHSRRA</sequence>
<organism evidence="1 2">
    <name type="scientific">Hylemonella gracilis str. Niagara R</name>
    <dbReference type="NCBI Taxonomy" id="1458275"/>
    <lineage>
        <taxon>Bacteria</taxon>
        <taxon>Pseudomonadati</taxon>
        <taxon>Pseudomonadota</taxon>
        <taxon>Betaproteobacteria</taxon>
        <taxon>Burkholderiales</taxon>
        <taxon>Comamonadaceae</taxon>
        <taxon>Hylemonella</taxon>
    </lineage>
</organism>
<dbReference type="OrthoDB" id="9796641at2"/>
<evidence type="ECO:0008006" key="3">
    <source>
        <dbReference type="Google" id="ProtNLM"/>
    </source>
</evidence>
<dbReference type="InterPro" id="IPR025528">
    <property type="entry name" value="BrnA_antitoxin"/>
</dbReference>
<dbReference type="Proteomes" id="UP000023268">
    <property type="component" value="Unassembled WGS sequence"/>
</dbReference>
<evidence type="ECO:0000313" key="2">
    <source>
        <dbReference type="Proteomes" id="UP000023268"/>
    </source>
</evidence>